<keyword evidence="2" id="KW-0812">Transmembrane</keyword>
<evidence type="ECO:0000313" key="4">
    <source>
        <dbReference type="Proteomes" id="UP000070544"/>
    </source>
</evidence>
<keyword evidence="2" id="KW-1133">Transmembrane helix</keyword>
<dbReference type="GO" id="GO:0004497">
    <property type="term" value="F:monooxygenase activity"/>
    <property type="evidence" value="ECO:0007669"/>
    <property type="project" value="TreeGrafter"/>
</dbReference>
<feature type="transmembrane region" description="Helical" evidence="2">
    <location>
        <begin position="28"/>
        <end position="48"/>
    </location>
</feature>
<name>A0A139A3Z6_GONPJ</name>
<dbReference type="PANTHER" id="PTHR31495:SF20">
    <property type="entry name" value="CALEOSIN-RELATED FAMILY PROTEIN"/>
    <property type="match status" value="1"/>
</dbReference>
<evidence type="ECO:0000256" key="2">
    <source>
        <dbReference type="SAM" id="Phobius"/>
    </source>
</evidence>
<sequence length="94" mass="10896">LQQHAEYFDRTGSGVLWPWDTYRGFRALGFNVIVSSLAGLVIGFLGWWTQDSWVPHPLLPIYLKNIHRAKHGSDTEVYNTEGRFVPQKFEEIFS</sequence>
<keyword evidence="2" id="KW-0472">Membrane</keyword>
<dbReference type="OrthoDB" id="640742at2759"/>
<dbReference type="EMBL" id="KQ965806">
    <property type="protein sequence ID" value="KXS11185.1"/>
    <property type="molecule type" value="Genomic_DNA"/>
</dbReference>
<feature type="non-terminal residue" evidence="3">
    <location>
        <position position="1"/>
    </location>
</feature>
<evidence type="ECO:0000313" key="3">
    <source>
        <dbReference type="EMBL" id="KXS11185.1"/>
    </source>
</evidence>
<organism evidence="3 4">
    <name type="scientific">Gonapodya prolifera (strain JEL478)</name>
    <name type="common">Monoblepharis prolifera</name>
    <dbReference type="NCBI Taxonomy" id="1344416"/>
    <lineage>
        <taxon>Eukaryota</taxon>
        <taxon>Fungi</taxon>
        <taxon>Fungi incertae sedis</taxon>
        <taxon>Chytridiomycota</taxon>
        <taxon>Chytridiomycota incertae sedis</taxon>
        <taxon>Monoblepharidomycetes</taxon>
        <taxon>Monoblepharidales</taxon>
        <taxon>Gonapodyaceae</taxon>
        <taxon>Gonapodya</taxon>
    </lineage>
</organism>
<dbReference type="Proteomes" id="UP000070544">
    <property type="component" value="Unassembled WGS sequence"/>
</dbReference>
<dbReference type="OMA" id="FNKHANT"/>
<dbReference type="STRING" id="1344416.A0A139A3Z6"/>
<dbReference type="InterPro" id="IPR007736">
    <property type="entry name" value="Caleosin-related"/>
</dbReference>
<gene>
    <name evidence="3" type="ORF">M427DRAFT_102634</name>
</gene>
<dbReference type="Pfam" id="PF05042">
    <property type="entry name" value="Caleosin"/>
    <property type="match status" value="1"/>
</dbReference>
<comment type="similarity">
    <text evidence="1">Belongs to the caleosin family.</text>
</comment>
<dbReference type="PANTHER" id="PTHR31495">
    <property type="entry name" value="PEROXYGENASE 3-RELATED"/>
    <property type="match status" value="1"/>
</dbReference>
<dbReference type="GO" id="GO:0005509">
    <property type="term" value="F:calcium ion binding"/>
    <property type="evidence" value="ECO:0007669"/>
    <property type="project" value="TreeGrafter"/>
</dbReference>
<accession>A0A139A3Z6</accession>
<proteinExistence type="inferred from homology"/>
<protein>
    <recommendedName>
        <fullName evidence="5">Caleosin-domain-containing protein</fullName>
    </recommendedName>
</protein>
<evidence type="ECO:0000256" key="1">
    <source>
        <dbReference type="ARBA" id="ARBA00006765"/>
    </source>
</evidence>
<dbReference type="AlphaFoldDB" id="A0A139A3Z6"/>
<evidence type="ECO:0008006" key="5">
    <source>
        <dbReference type="Google" id="ProtNLM"/>
    </source>
</evidence>
<keyword evidence="4" id="KW-1185">Reference proteome</keyword>
<reference evidence="3 4" key="1">
    <citation type="journal article" date="2015" name="Genome Biol. Evol.">
        <title>Phylogenomic analyses indicate that early fungi evolved digesting cell walls of algal ancestors of land plants.</title>
        <authorList>
            <person name="Chang Y."/>
            <person name="Wang S."/>
            <person name="Sekimoto S."/>
            <person name="Aerts A.L."/>
            <person name="Choi C."/>
            <person name="Clum A."/>
            <person name="LaButti K.M."/>
            <person name="Lindquist E.A."/>
            <person name="Yee Ngan C."/>
            <person name="Ohm R.A."/>
            <person name="Salamov A.A."/>
            <person name="Grigoriev I.V."/>
            <person name="Spatafora J.W."/>
            <person name="Berbee M.L."/>
        </authorList>
    </citation>
    <scope>NUCLEOTIDE SEQUENCE [LARGE SCALE GENOMIC DNA]</scope>
    <source>
        <strain evidence="3 4">JEL478</strain>
    </source>
</reference>